<dbReference type="EMBL" id="SJPZ01000001">
    <property type="protein sequence ID" value="TWU67697.1"/>
    <property type="molecule type" value="Genomic_DNA"/>
</dbReference>
<accession>A0A5C6FXG3</accession>
<evidence type="ECO:0000313" key="2">
    <source>
        <dbReference type="EMBL" id="TWU67697.1"/>
    </source>
</evidence>
<name>A0A5C6FXG3_9PLAN</name>
<proteinExistence type="predicted"/>
<feature type="region of interest" description="Disordered" evidence="1">
    <location>
        <begin position="79"/>
        <end position="100"/>
    </location>
</feature>
<dbReference type="Pfam" id="PF20371">
    <property type="entry name" value="DUF6666"/>
    <property type="match status" value="1"/>
</dbReference>
<reference evidence="2 3" key="1">
    <citation type="submission" date="2019-02" db="EMBL/GenBank/DDBJ databases">
        <title>Deep-cultivation of Planctomycetes and their phenomic and genomic characterization uncovers novel biology.</title>
        <authorList>
            <person name="Wiegand S."/>
            <person name="Jogler M."/>
            <person name="Boedeker C."/>
            <person name="Pinto D."/>
            <person name="Vollmers J."/>
            <person name="Rivas-Marin E."/>
            <person name="Kohn T."/>
            <person name="Peeters S.H."/>
            <person name="Heuer A."/>
            <person name="Rast P."/>
            <person name="Oberbeckmann S."/>
            <person name="Bunk B."/>
            <person name="Jeske O."/>
            <person name="Meyerdierks A."/>
            <person name="Storesund J.E."/>
            <person name="Kallscheuer N."/>
            <person name="Luecker S."/>
            <person name="Lage O.M."/>
            <person name="Pohl T."/>
            <person name="Merkel B.J."/>
            <person name="Hornburger P."/>
            <person name="Mueller R.-W."/>
            <person name="Bruemmer F."/>
            <person name="Labrenz M."/>
            <person name="Spormann A.M."/>
            <person name="Op Den Camp H."/>
            <person name="Overmann J."/>
            <person name="Amann R."/>
            <person name="Jetten M.S.M."/>
            <person name="Mascher T."/>
            <person name="Medema M.H."/>
            <person name="Devos D.P."/>
            <person name="Kaster A.-K."/>
            <person name="Ovreas L."/>
            <person name="Rohde M."/>
            <person name="Galperin M.Y."/>
            <person name="Jogler C."/>
        </authorList>
    </citation>
    <scope>NUCLEOTIDE SEQUENCE [LARGE SCALE GENOMIC DNA]</scope>
    <source>
        <strain evidence="2 3">V7</strain>
    </source>
</reference>
<gene>
    <name evidence="2" type="ORF">V7x_32740</name>
</gene>
<sequence length="518" mass="55659">MLDDKHIPSPTAKKPQSNVMITLGRSLQDSRRWRMTAIVTCLIAVGILRCPAGSAQVSNQTPNNHLRSGYQAQPPGRIQFNAKPAGSPRTSVAPKRPTSSRNSMIRMAAEGQVLAEVPAESLRGNLVNRNGGNVQQVGFLEDHGRCGPVCDCGHCGTEPGCGMEAVIVEPACGMEPVCGIEAACGCEPVCGMEPACGIEPGCGMEYGYGSLGCSGTVGCDCGGCDGGGCDSVGGPAAVPVFLPILRINWSRFQFFAGSMAYSGPLNYVDAGPGGNRVLDGSGSFGFHQGVNEGRSLRRWLGVDLAAQLGLRATQSNLRGSEFSDSSRNQIFLTGGLFRRVDYGLQYGAVLDYLNDDWYFQGDLLQIRGEVSWRTGRCHDFGVRYTAALNSNISDTTVLNDDGQFVTDYVQFEAIDQYRLFYRRILSGGGDAMGFLGGTDEGNFLMGSHLNLPLREKLMLATSTTYVVGEGASNQHRNEHWNVSIALVYRPGGPNGCGRYCRPLFDVADNGSFLVEKWY</sequence>
<dbReference type="Proteomes" id="UP000316476">
    <property type="component" value="Unassembled WGS sequence"/>
</dbReference>
<organism evidence="2 3">
    <name type="scientific">Crateriforma conspicua</name>
    <dbReference type="NCBI Taxonomy" id="2527996"/>
    <lineage>
        <taxon>Bacteria</taxon>
        <taxon>Pseudomonadati</taxon>
        <taxon>Planctomycetota</taxon>
        <taxon>Planctomycetia</taxon>
        <taxon>Planctomycetales</taxon>
        <taxon>Planctomycetaceae</taxon>
        <taxon>Crateriforma</taxon>
    </lineage>
</organism>
<evidence type="ECO:0000313" key="3">
    <source>
        <dbReference type="Proteomes" id="UP000316476"/>
    </source>
</evidence>
<protein>
    <submittedName>
        <fullName evidence="2">Uncharacterized protein</fullName>
    </submittedName>
</protein>
<dbReference type="AlphaFoldDB" id="A0A5C6FXG3"/>
<dbReference type="InterPro" id="IPR046607">
    <property type="entry name" value="DUF6666"/>
</dbReference>
<comment type="caution">
    <text evidence="2">The sequence shown here is derived from an EMBL/GenBank/DDBJ whole genome shotgun (WGS) entry which is preliminary data.</text>
</comment>
<evidence type="ECO:0000256" key="1">
    <source>
        <dbReference type="SAM" id="MobiDB-lite"/>
    </source>
</evidence>